<evidence type="ECO:0000313" key="2">
    <source>
        <dbReference type="EMBL" id="EFX80119.1"/>
    </source>
</evidence>
<dbReference type="Proteomes" id="UP000000305">
    <property type="component" value="Unassembled WGS sequence"/>
</dbReference>
<dbReference type="OrthoDB" id="10006939at2759"/>
<proteinExistence type="predicted"/>
<name>E9GK42_DAPPU</name>
<evidence type="ECO:0000313" key="3">
    <source>
        <dbReference type="Proteomes" id="UP000000305"/>
    </source>
</evidence>
<dbReference type="KEGG" id="dpx:DAPPUDRAFT_243781"/>
<dbReference type="PhylomeDB" id="E9GK42"/>
<accession>E9GK42</accession>
<gene>
    <name evidence="2" type="ORF">DAPPUDRAFT_243781</name>
</gene>
<dbReference type="HOGENOM" id="CLU_2199573_0_0_1"/>
<dbReference type="InParanoid" id="E9GK42"/>
<reference evidence="2 3" key="1">
    <citation type="journal article" date="2011" name="Science">
        <title>The ecoresponsive genome of Daphnia pulex.</title>
        <authorList>
            <person name="Colbourne J.K."/>
            <person name="Pfrender M.E."/>
            <person name="Gilbert D."/>
            <person name="Thomas W.K."/>
            <person name="Tucker A."/>
            <person name="Oakley T.H."/>
            <person name="Tokishita S."/>
            <person name="Aerts A."/>
            <person name="Arnold G.J."/>
            <person name="Basu M.K."/>
            <person name="Bauer D.J."/>
            <person name="Caceres C.E."/>
            <person name="Carmel L."/>
            <person name="Casola C."/>
            <person name="Choi J.H."/>
            <person name="Detter J.C."/>
            <person name="Dong Q."/>
            <person name="Dusheyko S."/>
            <person name="Eads B.D."/>
            <person name="Frohlich T."/>
            <person name="Geiler-Samerotte K.A."/>
            <person name="Gerlach D."/>
            <person name="Hatcher P."/>
            <person name="Jogdeo S."/>
            <person name="Krijgsveld J."/>
            <person name="Kriventseva E.V."/>
            <person name="Kultz D."/>
            <person name="Laforsch C."/>
            <person name="Lindquist E."/>
            <person name="Lopez J."/>
            <person name="Manak J.R."/>
            <person name="Muller J."/>
            <person name="Pangilinan J."/>
            <person name="Patwardhan R.P."/>
            <person name="Pitluck S."/>
            <person name="Pritham E.J."/>
            <person name="Rechtsteiner A."/>
            <person name="Rho M."/>
            <person name="Rogozin I.B."/>
            <person name="Sakarya O."/>
            <person name="Salamov A."/>
            <person name="Schaack S."/>
            <person name="Shapiro H."/>
            <person name="Shiga Y."/>
            <person name="Skalitzky C."/>
            <person name="Smith Z."/>
            <person name="Souvorov A."/>
            <person name="Sung W."/>
            <person name="Tang Z."/>
            <person name="Tsuchiya D."/>
            <person name="Tu H."/>
            <person name="Vos H."/>
            <person name="Wang M."/>
            <person name="Wolf Y.I."/>
            <person name="Yamagata H."/>
            <person name="Yamada T."/>
            <person name="Ye Y."/>
            <person name="Shaw J.R."/>
            <person name="Andrews J."/>
            <person name="Crease T.J."/>
            <person name="Tang H."/>
            <person name="Lucas S.M."/>
            <person name="Robertson H.M."/>
            <person name="Bork P."/>
            <person name="Koonin E.V."/>
            <person name="Zdobnov E.M."/>
            <person name="Grigoriev I.V."/>
            <person name="Lynch M."/>
            <person name="Boore J.L."/>
        </authorList>
    </citation>
    <scope>NUCLEOTIDE SEQUENCE [LARGE SCALE GENOMIC DNA]</scope>
</reference>
<feature type="domain" description="Tc1-like transposase DDE" evidence="1">
    <location>
        <begin position="28"/>
        <end position="82"/>
    </location>
</feature>
<organism evidence="2 3">
    <name type="scientific">Daphnia pulex</name>
    <name type="common">Water flea</name>
    <dbReference type="NCBI Taxonomy" id="6669"/>
    <lineage>
        <taxon>Eukaryota</taxon>
        <taxon>Metazoa</taxon>
        <taxon>Ecdysozoa</taxon>
        <taxon>Arthropoda</taxon>
        <taxon>Crustacea</taxon>
        <taxon>Branchiopoda</taxon>
        <taxon>Diplostraca</taxon>
        <taxon>Cladocera</taxon>
        <taxon>Anomopoda</taxon>
        <taxon>Daphniidae</taxon>
        <taxon>Daphnia</taxon>
    </lineage>
</organism>
<dbReference type="InterPro" id="IPR036397">
    <property type="entry name" value="RNaseH_sf"/>
</dbReference>
<dbReference type="EMBL" id="GL732548">
    <property type="protein sequence ID" value="EFX80119.1"/>
    <property type="molecule type" value="Genomic_DNA"/>
</dbReference>
<dbReference type="GO" id="GO:0003676">
    <property type="term" value="F:nucleic acid binding"/>
    <property type="evidence" value="ECO:0007669"/>
    <property type="project" value="InterPro"/>
</dbReference>
<dbReference type="STRING" id="6669.E9GK42"/>
<dbReference type="InterPro" id="IPR038717">
    <property type="entry name" value="Tc1-like_DDE_dom"/>
</dbReference>
<protein>
    <recommendedName>
        <fullName evidence="1">Tc1-like transposase DDE domain-containing protein</fullName>
    </recommendedName>
</protein>
<dbReference type="AlphaFoldDB" id="E9GK42"/>
<keyword evidence="3" id="KW-1185">Reference proteome</keyword>
<evidence type="ECO:0000259" key="1">
    <source>
        <dbReference type="Pfam" id="PF13358"/>
    </source>
</evidence>
<dbReference type="Pfam" id="PF13358">
    <property type="entry name" value="DDE_3"/>
    <property type="match status" value="1"/>
</dbReference>
<dbReference type="Gene3D" id="3.30.420.10">
    <property type="entry name" value="Ribonuclease H-like superfamily/Ribonuclease H"/>
    <property type="match status" value="1"/>
</dbReference>
<sequence>MGPFAEENFALPEVANGVTQEFRFFQHDGCPSHNAGIVQDWLRGEALLQYPIKTLCLPAYSPDLNPIENFWGYMVRKMGQMEANNDDDVVAWVNQIWELMANNQAYWW</sequence>